<proteinExistence type="predicted"/>
<evidence type="ECO:0000313" key="2">
    <source>
        <dbReference type="EnsemblMetazoa" id="ACHR009167-PA"/>
    </source>
</evidence>
<feature type="region of interest" description="Disordered" evidence="1">
    <location>
        <begin position="230"/>
        <end position="317"/>
    </location>
</feature>
<accession>A0A182KEH9</accession>
<dbReference type="VEuPathDB" id="VectorBase:ACHR009167"/>
<feature type="compositionally biased region" description="Acidic residues" evidence="1">
    <location>
        <begin position="75"/>
        <end position="85"/>
    </location>
</feature>
<dbReference type="EnsemblMetazoa" id="ACHR009167-RA">
    <property type="protein sequence ID" value="ACHR009167-PA"/>
    <property type="gene ID" value="ACHR009167"/>
</dbReference>
<organism evidence="2 3">
    <name type="scientific">Anopheles christyi</name>
    <dbReference type="NCBI Taxonomy" id="43041"/>
    <lineage>
        <taxon>Eukaryota</taxon>
        <taxon>Metazoa</taxon>
        <taxon>Ecdysozoa</taxon>
        <taxon>Arthropoda</taxon>
        <taxon>Hexapoda</taxon>
        <taxon>Insecta</taxon>
        <taxon>Pterygota</taxon>
        <taxon>Neoptera</taxon>
        <taxon>Endopterygota</taxon>
        <taxon>Diptera</taxon>
        <taxon>Nematocera</taxon>
        <taxon>Culicoidea</taxon>
        <taxon>Culicidae</taxon>
        <taxon>Anophelinae</taxon>
        <taxon>Anopheles</taxon>
    </lineage>
</organism>
<evidence type="ECO:0000313" key="3">
    <source>
        <dbReference type="Proteomes" id="UP000075881"/>
    </source>
</evidence>
<feature type="region of interest" description="Disordered" evidence="1">
    <location>
        <begin position="367"/>
        <end position="387"/>
    </location>
</feature>
<reference evidence="3" key="1">
    <citation type="submission" date="2013-03" db="EMBL/GenBank/DDBJ databases">
        <title>The Genome Sequence of Anopheles christyi ACHKN1017.</title>
        <authorList>
            <consortium name="The Broad Institute Genomics Platform"/>
            <person name="Neafsey D.E."/>
            <person name="Besansky N."/>
            <person name="Walker B."/>
            <person name="Young S.K."/>
            <person name="Zeng Q."/>
            <person name="Gargeya S."/>
            <person name="Fitzgerald M."/>
            <person name="Haas B."/>
            <person name="Abouelleil A."/>
            <person name="Allen A.W."/>
            <person name="Alvarado L."/>
            <person name="Arachchi H.M."/>
            <person name="Berlin A.M."/>
            <person name="Chapman S.B."/>
            <person name="Gainer-Dewar J."/>
            <person name="Goldberg J."/>
            <person name="Griggs A."/>
            <person name="Gujja S."/>
            <person name="Hansen M."/>
            <person name="Howarth C."/>
            <person name="Imamovic A."/>
            <person name="Ireland A."/>
            <person name="Larimer J."/>
            <person name="McCowan C."/>
            <person name="Murphy C."/>
            <person name="Pearson M."/>
            <person name="Poon T.W."/>
            <person name="Priest M."/>
            <person name="Roberts A."/>
            <person name="Saif S."/>
            <person name="Shea T."/>
            <person name="Sisk P."/>
            <person name="Sykes S."/>
            <person name="Wortman J."/>
            <person name="Nusbaum C."/>
            <person name="Birren B."/>
        </authorList>
    </citation>
    <scope>NUCLEOTIDE SEQUENCE [LARGE SCALE GENOMIC DNA]</scope>
    <source>
        <strain evidence="3">ACHKN1017</strain>
    </source>
</reference>
<sequence>MSTGVKKTNVEEVLPNDEDLVRRNCHWRELLGKYDEPIGSTENPSDQSMDIDTAMVMLDQEMSNESSVSDVIEASSEEQSAEENPEEIRQQLRRAVPLRQREWEANGLKEILDDNEFRMVSHEKVENWLRNHMHTITGNYNVQYQTQQVTTVTETRMDADADSLYSVDTAQYIRSNKQISNKLKVTTMIKQYSVTSSVRRLTSLGIGIDEHHKPDAQPTRLSLAPRVYSKSDSACDGKKPLPWHSCDPGQKIPPVHHHRPSVLAIEQPKDRSNRRKVFKKTIPRKRPKAGGADRSFDHTSPSKKQSQQQKQQYDQDQMYDKAMEQCARMKKNKASCRRKVYKRVANRMQNTSTSSSSDSDCDEVFFAPVSSSRGRPPIPSIRTKTGQPTIKVQPPLMVTPEKSVTPRKTSPTEREILEPFQSITLSATKQQRAKPAGPACAKPQLRLEQERKCGGIQRDGCYHDEGLIIYRPKAIQPNCPTTARINLRVNDLTLTGVTKQRHMDKFQHFNYNIHPNSTVCFYPSDSSDSADEKVGSFNAALAARLNGTAIDTSYDDDDPILTFRPRNTKLLNVVEIPHRRRIT</sequence>
<evidence type="ECO:0000256" key="1">
    <source>
        <dbReference type="SAM" id="MobiDB-lite"/>
    </source>
</evidence>
<dbReference type="STRING" id="43041.A0A182KEH9"/>
<dbReference type="Proteomes" id="UP000075881">
    <property type="component" value="Unassembled WGS sequence"/>
</dbReference>
<name>A0A182KEH9_9DIPT</name>
<reference evidence="2" key="2">
    <citation type="submission" date="2020-05" db="UniProtKB">
        <authorList>
            <consortium name="EnsemblMetazoa"/>
        </authorList>
    </citation>
    <scope>IDENTIFICATION</scope>
    <source>
        <strain evidence="2">ACHKN1017</strain>
    </source>
</reference>
<protein>
    <submittedName>
        <fullName evidence="2">Uncharacterized protein</fullName>
    </submittedName>
</protein>
<feature type="compositionally biased region" description="Low complexity" evidence="1">
    <location>
        <begin position="302"/>
        <end position="316"/>
    </location>
</feature>
<keyword evidence="3" id="KW-1185">Reference proteome</keyword>
<dbReference type="AlphaFoldDB" id="A0A182KEH9"/>
<feature type="compositionally biased region" description="Basic residues" evidence="1">
    <location>
        <begin position="272"/>
        <end position="288"/>
    </location>
</feature>
<feature type="region of interest" description="Disordered" evidence="1">
    <location>
        <begin position="63"/>
        <end position="88"/>
    </location>
</feature>